<dbReference type="Proteomes" id="UP000281594">
    <property type="component" value="Unassembled WGS sequence"/>
</dbReference>
<comment type="cofactor">
    <cofactor evidence="1">
        <name>FAD</name>
        <dbReference type="ChEBI" id="CHEBI:57692"/>
    </cofactor>
</comment>
<evidence type="ECO:0000256" key="6">
    <source>
        <dbReference type="SAM" id="MobiDB-lite"/>
    </source>
</evidence>
<dbReference type="Gene3D" id="1.20.140.10">
    <property type="entry name" value="Butyryl-CoA Dehydrogenase, subunit A, domain 3"/>
    <property type="match status" value="1"/>
</dbReference>
<dbReference type="InterPro" id="IPR009075">
    <property type="entry name" value="AcylCo_DH/oxidase_C"/>
</dbReference>
<evidence type="ECO:0008006" key="11">
    <source>
        <dbReference type="Google" id="ProtNLM"/>
    </source>
</evidence>
<feature type="domain" description="Acyl-CoA dehydrogenase/oxidase N-terminal" evidence="8">
    <location>
        <begin position="12"/>
        <end position="112"/>
    </location>
</feature>
<proteinExistence type="inferred from homology"/>
<dbReference type="InterPro" id="IPR036250">
    <property type="entry name" value="AcylCo_DH-like_C"/>
</dbReference>
<dbReference type="EMBL" id="QYCY01000002">
    <property type="protein sequence ID" value="RLV73784.1"/>
    <property type="molecule type" value="Genomic_DNA"/>
</dbReference>
<protein>
    <recommendedName>
        <fullName evidence="11">Acyl-CoA dehydrogenase</fullName>
    </recommendedName>
</protein>
<dbReference type="Gene3D" id="1.10.540.10">
    <property type="entry name" value="Acyl-CoA dehydrogenase/oxidase, N-terminal domain"/>
    <property type="match status" value="1"/>
</dbReference>
<organism evidence="9 10">
    <name type="scientific">Streptomyces rapamycinicus (strain ATCC 29253 / DSM 41530 / NRRL 5491 / AYB-994)</name>
    <name type="common">Streptomyces hygroscopicus (strain ATCC 29253)</name>
    <dbReference type="NCBI Taxonomy" id="1343740"/>
    <lineage>
        <taxon>Bacteria</taxon>
        <taxon>Bacillati</taxon>
        <taxon>Actinomycetota</taxon>
        <taxon>Actinomycetes</taxon>
        <taxon>Kitasatosporales</taxon>
        <taxon>Streptomycetaceae</taxon>
        <taxon>Streptomyces</taxon>
        <taxon>Streptomyces violaceusniger group</taxon>
    </lineage>
</organism>
<keyword evidence="3" id="KW-0285">Flavoprotein</keyword>
<evidence type="ECO:0000256" key="5">
    <source>
        <dbReference type="ARBA" id="ARBA00023002"/>
    </source>
</evidence>
<dbReference type="SUPFAM" id="SSF56645">
    <property type="entry name" value="Acyl-CoA dehydrogenase NM domain-like"/>
    <property type="match status" value="1"/>
</dbReference>
<dbReference type="STRING" id="1343740.M271_12400"/>
<gene>
    <name evidence="9" type="ORF">D3C57_131200</name>
</gene>
<keyword evidence="5" id="KW-0560">Oxidoreductase</keyword>
<sequence length="333" mass="34072">MIDAFSDEQTEFARLAAKAFAALADGAAAPGDADVAAARATFAEIGLPLLAVPEESGGAGMTEADVVLIVEEAGYADVPVPIAETVGVVAPMVARYGTAEQRERWLPALAAGHSLGATLCPSGGTGTRRGAGLVLVEHEGRIWVSEAGAPATDGVARAGTEPSAEWTGSALGEPEASVPELRTRGAWVTAALLGGVARRLLELSVAQARTREQFGVPIGSFQAVKHMLADMAAALESARPTAWSAARALAAGDPGSGLAAAVAKAVASRAGALANDHALQIHGGMGFTREHPLHRWLLYGHELQSRWGSAATHQAALGRFATGEVSLVETFIP</sequence>
<dbReference type="PANTHER" id="PTHR43884:SF20">
    <property type="entry name" value="ACYL-COA DEHYDROGENASE FADE28"/>
    <property type="match status" value="1"/>
</dbReference>
<dbReference type="PANTHER" id="PTHR43884">
    <property type="entry name" value="ACYL-COA DEHYDROGENASE"/>
    <property type="match status" value="1"/>
</dbReference>
<name>A0A3L8R2B5_STRRN</name>
<dbReference type="InterPro" id="IPR037069">
    <property type="entry name" value="AcylCoA_DH/ox_N_sf"/>
</dbReference>
<dbReference type="Pfam" id="PF00441">
    <property type="entry name" value="Acyl-CoA_dh_1"/>
    <property type="match status" value="1"/>
</dbReference>
<evidence type="ECO:0000313" key="10">
    <source>
        <dbReference type="Proteomes" id="UP000281594"/>
    </source>
</evidence>
<evidence type="ECO:0000256" key="3">
    <source>
        <dbReference type="ARBA" id="ARBA00022630"/>
    </source>
</evidence>
<feature type="domain" description="Acyl-CoA dehydrogenase/oxidase C-terminal" evidence="7">
    <location>
        <begin position="186"/>
        <end position="297"/>
    </location>
</feature>
<dbReference type="AlphaFoldDB" id="A0A3L8R2B5"/>
<feature type="region of interest" description="Disordered" evidence="6">
    <location>
        <begin position="153"/>
        <end position="174"/>
    </location>
</feature>
<evidence type="ECO:0000313" key="9">
    <source>
        <dbReference type="EMBL" id="RLV73784.1"/>
    </source>
</evidence>
<dbReference type="GO" id="GO:0050660">
    <property type="term" value="F:flavin adenine dinucleotide binding"/>
    <property type="evidence" value="ECO:0007669"/>
    <property type="project" value="InterPro"/>
</dbReference>
<comment type="caution">
    <text evidence="9">The sequence shown here is derived from an EMBL/GenBank/DDBJ whole genome shotgun (WGS) entry which is preliminary data.</text>
</comment>
<evidence type="ECO:0000256" key="1">
    <source>
        <dbReference type="ARBA" id="ARBA00001974"/>
    </source>
</evidence>
<evidence type="ECO:0000256" key="4">
    <source>
        <dbReference type="ARBA" id="ARBA00022827"/>
    </source>
</evidence>
<dbReference type="SUPFAM" id="SSF47203">
    <property type="entry name" value="Acyl-CoA dehydrogenase C-terminal domain-like"/>
    <property type="match status" value="1"/>
</dbReference>
<reference evidence="9 10" key="1">
    <citation type="journal article" date="2018" name="J. Biol. Chem.">
        <title>Discovery of the actinoplanic acid pathway in Streptomyces rapamycinicus reveals a genetically conserved synergism with rapamycin.</title>
        <authorList>
            <person name="Mrak P."/>
            <person name="Krastel P."/>
            <person name="Pivk Lukancic P."/>
            <person name="Tao J."/>
            <person name="Pistorius D."/>
            <person name="Moore C.M."/>
        </authorList>
    </citation>
    <scope>NUCLEOTIDE SEQUENCE [LARGE SCALE GENOMIC DNA]</scope>
    <source>
        <strain evidence="9 10">NRRL 5491</strain>
    </source>
</reference>
<evidence type="ECO:0000259" key="8">
    <source>
        <dbReference type="Pfam" id="PF02771"/>
    </source>
</evidence>
<accession>A0A3L8R2B5</accession>
<evidence type="ECO:0000259" key="7">
    <source>
        <dbReference type="Pfam" id="PF00441"/>
    </source>
</evidence>
<dbReference type="InterPro" id="IPR009100">
    <property type="entry name" value="AcylCoA_DH/oxidase_NM_dom_sf"/>
</dbReference>
<dbReference type="Pfam" id="PF02771">
    <property type="entry name" value="Acyl-CoA_dh_N"/>
    <property type="match status" value="1"/>
</dbReference>
<keyword evidence="4" id="KW-0274">FAD</keyword>
<dbReference type="InterPro" id="IPR013786">
    <property type="entry name" value="AcylCoA_DH/ox_N"/>
</dbReference>
<evidence type="ECO:0000256" key="2">
    <source>
        <dbReference type="ARBA" id="ARBA00009347"/>
    </source>
</evidence>
<dbReference type="GO" id="GO:0003995">
    <property type="term" value="F:acyl-CoA dehydrogenase activity"/>
    <property type="evidence" value="ECO:0007669"/>
    <property type="project" value="TreeGrafter"/>
</dbReference>
<dbReference type="RefSeq" id="WP_158634916.1">
    <property type="nucleotide sequence ID" value="NC_022785.1"/>
</dbReference>
<comment type="similarity">
    <text evidence="2">Belongs to the acyl-CoA dehydrogenase family.</text>
</comment>